<evidence type="ECO:0000256" key="1">
    <source>
        <dbReference type="ARBA" id="ARBA00001412"/>
    </source>
</evidence>
<dbReference type="PRINTS" id="PR00742">
    <property type="entry name" value="GLHYDRLASE35"/>
</dbReference>
<evidence type="ECO:0000313" key="6">
    <source>
        <dbReference type="Proteomes" id="UP000287651"/>
    </source>
</evidence>
<dbReference type="SUPFAM" id="SSF51445">
    <property type="entry name" value="(Trans)glycosidases"/>
    <property type="match status" value="1"/>
</dbReference>
<dbReference type="InterPro" id="IPR017853">
    <property type="entry name" value="GH"/>
</dbReference>
<feature type="domain" description="Glycoside hydrolase 35 catalytic" evidence="4">
    <location>
        <begin position="1"/>
        <end position="128"/>
    </location>
</feature>
<evidence type="ECO:0000256" key="3">
    <source>
        <dbReference type="ARBA" id="ARBA00012756"/>
    </source>
</evidence>
<dbReference type="EMBL" id="AMZH03010127">
    <property type="protein sequence ID" value="RRT55349.1"/>
    <property type="molecule type" value="Genomic_DNA"/>
</dbReference>
<proteinExistence type="inferred from homology"/>
<comment type="catalytic activity">
    <reaction evidence="1">
        <text>Hydrolysis of terminal non-reducing beta-D-galactose residues in beta-D-galactosides.</text>
        <dbReference type="EC" id="3.2.1.23"/>
    </reaction>
</comment>
<sequence>MWPDLVQKSKEGGLDAIETYVFWNGHEPRRREVYHFGGNYDLIRFLKEVHNAGLYAILRIGPYVCAEWNYGGLPVWLRQIPDIELRTDNQPWKDEMQNFTTLIVDMVKEAGLFATQGGPIILAQVHQNLLYSDCASEVERSFFFFFPSFSK</sequence>
<dbReference type="Pfam" id="PF01301">
    <property type="entry name" value="Glyco_hydro_35"/>
    <property type="match status" value="1"/>
</dbReference>
<protein>
    <recommendedName>
        <fullName evidence="3">beta-galactosidase</fullName>
        <ecNumber evidence="3">3.2.1.23</ecNumber>
    </recommendedName>
</protein>
<accession>A0A426YUF3</accession>
<dbReference type="GO" id="GO:0005975">
    <property type="term" value="P:carbohydrate metabolic process"/>
    <property type="evidence" value="ECO:0007669"/>
    <property type="project" value="InterPro"/>
</dbReference>
<dbReference type="Proteomes" id="UP000287651">
    <property type="component" value="Unassembled WGS sequence"/>
</dbReference>
<dbReference type="Gene3D" id="3.20.20.80">
    <property type="entry name" value="Glycosidases"/>
    <property type="match status" value="1"/>
</dbReference>
<organism evidence="5 6">
    <name type="scientific">Ensete ventricosum</name>
    <name type="common">Abyssinian banana</name>
    <name type="synonym">Musa ensete</name>
    <dbReference type="NCBI Taxonomy" id="4639"/>
    <lineage>
        <taxon>Eukaryota</taxon>
        <taxon>Viridiplantae</taxon>
        <taxon>Streptophyta</taxon>
        <taxon>Embryophyta</taxon>
        <taxon>Tracheophyta</taxon>
        <taxon>Spermatophyta</taxon>
        <taxon>Magnoliopsida</taxon>
        <taxon>Liliopsida</taxon>
        <taxon>Zingiberales</taxon>
        <taxon>Musaceae</taxon>
        <taxon>Ensete</taxon>
    </lineage>
</organism>
<evidence type="ECO:0000313" key="5">
    <source>
        <dbReference type="EMBL" id="RRT55349.1"/>
    </source>
</evidence>
<dbReference type="InterPro" id="IPR001944">
    <property type="entry name" value="Glycoside_Hdrlase_35"/>
</dbReference>
<dbReference type="InterPro" id="IPR031330">
    <property type="entry name" value="Gly_Hdrlase_35_cat"/>
</dbReference>
<dbReference type="GO" id="GO:0004565">
    <property type="term" value="F:beta-galactosidase activity"/>
    <property type="evidence" value="ECO:0007669"/>
    <property type="project" value="UniProtKB-EC"/>
</dbReference>
<dbReference type="PANTHER" id="PTHR23421">
    <property type="entry name" value="BETA-GALACTOSIDASE RELATED"/>
    <property type="match status" value="1"/>
</dbReference>
<dbReference type="AlphaFoldDB" id="A0A426YUF3"/>
<gene>
    <name evidence="5" type="ORF">B296_00019412</name>
</gene>
<comment type="caution">
    <text evidence="5">The sequence shown here is derived from an EMBL/GenBank/DDBJ whole genome shotgun (WGS) entry which is preliminary data.</text>
</comment>
<reference evidence="5 6" key="1">
    <citation type="journal article" date="2014" name="Agronomy (Basel)">
        <title>A Draft Genome Sequence for Ensete ventricosum, the Drought-Tolerant Tree Against Hunger.</title>
        <authorList>
            <person name="Harrison J."/>
            <person name="Moore K.A."/>
            <person name="Paszkiewicz K."/>
            <person name="Jones T."/>
            <person name="Grant M."/>
            <person name="Ambacheew D."/>
            <person name="Muzemil S."/>
            <person name="Studholme D.J."/>
        </authorList>
    </citation>
    <scope>NUCLEOTIDE SEQUENCE [LARGE SCALE GENOMIC DNA]</scope>
</reference>
<evidence type="ECO:0000256" key="2">
    <source>
        <dbReference type="ARBA" id="ARBA00009809"/>
    </source>
</evidence>
<dbReference type="EC" id="3.2.1.23" evidence="3"/>
<name>A0A426YUF3_ENSVE</name>
<evidence type="ECO:0000259" key="4">
    <source>
        <dbReference type="Pfam" id="PF01301"/>
    </source>
</evidence>
<comment type="similarity">
    <text evidence="2">Belongs to the glycosyl hydrolase 35 family.</text>
</comment>